<sequence length="303" mass="33060">MPYHRSLTKSLYKQEEEARNRCGSELSVSEEPNWDVVSEPSISSFSALSSLHATVQLIKWKPFIPAVEPRAVRTNTRDTTADQEQAGQQLSFRRRSDHGTRAGDREHGQGGEVARASRAARMPRAAMRTSRVCTPSLGAWAERSAAAAAMHASVVRAAQSQRSVGGGGCGSGWGTAYRAAGVHAACYAHGRAVRYSAPMCGGNAFVEWKIKRRTTSQNWSSTVSGRRVNSAASSAIAQRCGGGKRNVSDLPLYVRDFSDVSDFMIFDTQPKRKLEKEEWEGGAKKSVLEGEFEGDESDEQEDL</sequence>
<feature type="region of interest" description="Disordered" evidence="1">
    <location>
        <begin position="272"/>
        <end position="303"/>
    </location>
</feature>
<evidence type="ECO:0000256" key="1">
    <source>
        <dbReference type="SAM" id="MobiDB-lite"/>
    </source>
</evidence>
<feature type="compositionally biased region" description="Basic and acidic residues" evidence="1">
    <location>
        <begin position="97"/>
        <end position="109"/>
    </location>
</feature>
<dbReference type="EMBL" id="JARJCW010000066">
    <property type="protein sequence ID" value="KAJ7199753.1"/>
    <property type="molecule type" value="Genomic_DNA"/>
</dbReference>
<dbReference type="AlphaFoldDB" id="A0AAD6V0H1"/>
<dbReference type="Proteomes" id="UP001219525">
    <property type="component" value="Unassembled WGS sequence"/>
</dbReference>
<organism evidence="2 3">
    <name type="scientific">Mycena pura</name>
    <dbReference type="NCBI Taxonomy" id="153505"/>
    <lineage>
        <taxon>Eukaryota</taxon>
        <taxon>Fungi</taxon>
        <taxon>Dikarya</taxon>
        <taxon>Basidiomycota</taxon>
        <taxon>Agaricomycotina</taxon>
        <taxon>Agaricomycetes</taxon>
        <taxon>Agaricomycetidae</taxon>
        <taxon>Agaricales</taxon>
        <taxon>Marasmiineae</taxon>
        <taxon>Mycenaceae</taxon>
        <taxon>Mycena</taxon>
    </lineage>
</organism>
<feature type="compositionally biased region" description="Low complexity" evidence="1">
    <location>
        <begin position="114"/>
        <end position="127"/>
    </location>
</feature>
<evidence type="ECO:0000313" key="2">
    <source>
        <dbReference type="EMBL" id="KAJ7199753.1"/>
    </source>
</evidence>
<evidence type="ECO:0000313" key="3">
    <source>
        <dbReference type="Proteomes" id="UP001219525"/>
    </source>
</evidence>
<keyword evidence="3" id="KW-1185">Reference proteome</keyword>
<feature type="compositionally biased region" description="Acidic residues" evidence="1">
    <location>
        <begin position="290"/>
        <end position="303"/>
    </location>
</feature>
<accession>A0AAD6V0H1</accession>
<protein>
    <submittedName>
        <fullName evidence="2">Uncharacterized protein</fullName>
    </submittedName>
</protein>
<reference evidence="2" key="1">
    <citation type="submission" date="2023-03" db="EMBL/GenBank/DDBJ databases">
        <title>Massive genome expansion in bonnet fungi (Mycena s.s.) driven by repeated elements and novel gene families across ecological guilds.</title>
        <authorList>
            <consortium name="Lawrence Berkeley National Laboratory"/>
            <person name="Harder C.B."/>
            <person name="Miyauchi S."/>
            <person name="Viragh M."/>
            <person name="Kuo A."/>
            <person name="Thoen E."/>
            <person name="Andreopoulos B."/>
            <person name="Lu D."/>
            <person name="Skrede I."/>
            <person name="Drula E."/>
            <person name="Henrissat B."/>
            <person name="Morin E."/>
            <person name="Kohler A."/>
            <person name="Barry K."/>
            <person name="LaButti K."/>
            <person name="Morin E."/>
            <person name="Salamov A."/>
            <person name="Lipzen A."/>
            <person name="Mereny Z."/>
            <person name="Hegedus B."/>
            <person name="Baldrian P."/>
            <person name="Stursova M."/>
            <person name="Weitz H."/>
            <person name="Taylor A."/>
            <person name="Grigoriev I.V."/>
            <person name="Nagy L.G."/>
            <person name="Martin F."/>
            <person name="Kauserud H."/>
        </authorList>
    </citation>
    <scope>NUCLEOTIDE SEQUENCE</scope>
    <source>
        <strain evidence="2">9144</strain>
    </source>
</reference>
<name>A0AAD6V0H1_9AGAR</name>
<gene>
    <name evidence="2" type="ORF">GGX14DRAFT_401046</name>
</gene>
<proteinExistence type="predicted"/>
<feature type="compositionally biased region" description="Polar residues" evidence="1">
    <location>
        <begin position="81"/>
        <end position="91"/>
    </location>
</feature>
<feature type="compositionally biased region" description="Basic and acidic residues" evidence="1">
    <location>
        <begin position="272"/>
        <end position="288"/>
    </location>
</feature>
<feature type="region of interest" description="Disordered" evidence="1">
    <location>
        <begin position="74"/>
        <end position="127"/>
    </location>
</feature>
<comment type="caution">
    <text evidence="2">The sequence shown here is derived from an EMBL/GenBank/DDBJ whole genome shotgun (WGS) entry which is preliminary data.</text>
</comment>